<dbReference type="SUPFAM" id="SSF53474">
    <property type="entry name" value="alpha/beta-Hydrolases"/>
    <property type="match status" value="1"/>
</dbReference>
<proteinExistence type="predicted"/>
<keyword evidence="1" id="KW-0378">Hydrolase</keyword>
<accession>A0ABV2BW01</accession>
<gene>
    <name evidence="1" type="ORF">ABVT43_13365</name>
</gene>
<dbReference type="InterPro" id="IPR029058">
    <property type="entry name" value="AB_hydrolase_fold"/>
</dbReference>
<dbReference type="PANTHER" id="PTHR37946:SF1">
    <property type="entry name" value="SLL1969 PROTEIN"/>
    <property type="match status" value="1"/>
</dbReference>
<dbReference type="Proteomes" id="UP001548189">
    <property type="component" value="Unassembled WGS sequence"/>
</dbReference>
<organism evidence="1 2">
    <name type="scientific">Aliikangiella maris</name>
    <dbReference type="NCBI Taxonomy" id="3162458"/>
    <lineage>
        <taxon>Bacteria</taxon>
        <taxon>Pseudomonadati</taxon>
        <taxon>Pseudomonadota</taxon>
        <taxon>Gammaproteobacteria</taxon>
        <taxon>Oceanospirillales</taxon>
        <taxon>Pleioneaceae</taxon>
        <taxon>Aliikangiella</taxon>
    </lineage>
</organism>
<evidence type="ECO:0000313" key="2">
    <source>
        <dbReference type="Proteomes" id="UP001548189"/>
    </source>
</evidence>
<comment type="caution">
    <text evidence="1">The sequence shown here is derived from an EMBL/GenBank/DDBJ whole genome shotgun (WGS) entry which is preliminary data.</text>
</comment>
<name>A0ABV2BW01_9GAMM</name>
<evidence type="ECO:0000313" key="1">
    <source>
        <dbReference type="EMBL" id="MET1256123.1"/>
    </source>
</evidence>
<reference evidence="1 2" key="1">
    <citation type="submission" date="2024-06" db="EMBL/GenBank/DDBJ databases">
        <authorList>
            <person name="Li F."/>
        </authorList>
    </citation>
    <scope>NUCLEOTIDE SEQUENCE [LARGE SCALE GENOMIC DNA]</scope>
    <source>
        <strain evidence="1 2">GXAS 311</strain>
    </source>
</reference>
<dbReference type="PANTHER" id="PTHR37946">
    <property type="entry name" value="SLL1969 PROTEIN"/>
    <property type="match status" value="1"/>
</dbReference>
<dbReference type="Pfam" id="PF02089">
    <property type="entry name" value="Palm_thioest"/>
    <property type="match status" value="1"/>
</dbReference>
<protein>
    <submittedName>
        <fullName evidence="1">Alpha/beta fold hydrolase</fullName>
    </submittedName>
</protein>
<sequence length="194" mass="22075">MKIVLVHGIFNRGAIFFWLKKYLKQAGFNCFSPSLRPCDGRYGIDYTAEQLADKIQSFVPGDEKFCLIGFSMGAVVARYYLQNLGGYHRVTHFFSIAGPHHGSYWAYLPYPSKGVRQLRPGSDFLSQLAANQSILKKVKVYSYWTPFDLSILPSNSSIWSIANNQKVNAWSHFSIIFNRAVKQHILTELINDSP</sequence>
<dbReference type="RefSeq" id="WP_353896708.1">
    <property type="nucleotide sequence ID" value="NZ_JBEVCJ010000017.1"/>
</dbReference>
<dbReference type="Gene3D" id="3.40.50.1820">
    <property type="entry name" value="alpha/beta hydrolase"/>
    <property type="match status" value="1"/>
</dbReference>
<keyword evidence="2" id="KW-1185">Reference proteome</keyword>
<dbReference type="GO" id="GO:0016787">
    <property type="term" value="F:hydrolase activity"/>
    <property type="evidence" value="ECO:0007669"/>
    <property type="project" value="UniProtKB-KW"/>
</dbReference>
<dbReference type="EMBL" id="JBEVCJ010000017">
    <property type="protein sequence ID" value="MET1256123.1"/>
    <property type="molecule type" value="Genomic_DNA"/>
</dbReference>